<dbReference type="SUPFAM" id="SSF56112">
    <property type="entry name" value="Protein kinase-like (PK-like)"/>
    <property type="match status" value="1"/>
</dbReference>
<dbReference type="EMBL" id="CP001336">
    <property type="protein sequence ID" value="ACL20073.1"/>
    <property type="molecule type" value="Genomic_DNA"/>
</dbReference>
<dbReference type="InterPro" id="IPR000719">
    <property type="entry name" value="Prot_kinase_dom"/>
</dbReference>
<name>B8FRF8_DESHD</name>
<dbReference type="CDD" id="cd14014">
    <property type="entry name" value="STKc_PknB_like"/>
    <property type="match status" value="1"/>
</dbReference>
<dbReference type="PANTHER" id="PTHR44167:SF25">
    <property type="entry name" value="PROTEIN KINASE DOMAIN CONTAINING PROTEIN"/>
    <property type="match status" value="1"/>
</dbReference>
<dbReference type="InterPro" id="IPR020635">
    <property type="entry name" value="Tyr_kinase_cat_dom"/>
</dbReference>
<dbReference type="RefSeq" id="WP_015943802.1">
    <property type="nucleotide sequence ID" value="NC_011830.1"/>
</dbReference>
<evidence type="ECO:0000313" key="4">
    <source>
        <dbReference type="Proteomes" id="UP000007726"/>
    </source>
</evidence>
<dbReference type="SMART" id="SM00219">
    <property type="entry name" value="TyrKc"/>
    <property type="match status" value="1"/>
</dbReference>
<dbReference type="GO" id="GO:0004674">
    <property type="term" value="F:protein serine/threonine kinase activity"/>
    <property type="evidence" value="ECO:0007669"/>
    <property type="project" value="UniProtKB-KW"/>
</dbReference>
<reference evidence="3 4" key="1">
    <citation type="journal article" date="2012" name="BMC Microbiol.">
        <title>Genome sequence of Desulfitobacterium hafniense DCB-2, a Gram-positive anaerobe capable of dehalogenation and metal reduction.</title>
        <authorList>
            <person name="Kim S.H."/>
            <person name="Harzman C."/>
            <person name="Davis J.K."/>
            <person name="Hutcheson R."/>
            <person name="Broderick J.B."/>
            <person name="Marsh T.L."/>
            <person name="Tiedje J.M."/>
        </authorList>
    </citation>
    <scope>NUCLEOTIDE SEQUENCE [LARGE SCALE GENOMIC DNA]</scope>
    <source>
        <strain evidence="4">DSM 10664 / DCB-2</strain>
    </source>
</reference>
<dbReference type="InterPro" id="IPR024466">
    <property type="entry name" value="CHP02679_N"/>
</dbReference>
<dbReference type="HOGENOM" id="CLU_389201_0_0_9"/>
<dbReference type="InterPro" id="IPR017441">
    <property type="entry name" value="Protein_kinase_ATP_BS"/>
</dbReference>
<dbReference type="GO" id="GO:0005524">
    <property type="term" value="F:ATP binding"/>
    <property type="evidence" value="ECO:0007669"/>
    <property type="project" value="UniProtKB-UniRule"/>
</dbReference>
<dbReference type="GO" id="GO:0004713">
    <property type="term" value="F:protein tyrosine kinase activity"/>
    <property type="evidence" value="ECO:0007669"/>
    <property type="project" value="InterPro"/>
</dbReference>
<keyword evidence="1" id="KW-0067">ATP-binding</keyword>
<keyword evidence="1" id="KW-0547">Nucleotide-binding</keyword>
<evidence type="ECO:0000313" key="3">
    <source>
        <dbReference type="EMBL" id="ACL20073.1"/>
    </source>
</evidence>
<dbReference type="GO" id="GO:0005737">
    <property type="term" value="C:cytoplasm"/>
    <property type="evidence" value="ECO:0007669"/>
    <property type="project" value="TreeGrafter"/>
</dbReference>
<keyword evidence="3" id="KW-0418">Kinase</keyword>
<organism evidence="3 4">
    <name type="scientific">Desulfitobacterium hafniense (strain DSM 10664 / DCB-2)</name>
    <dbReference type="NCBI Taxonomy" id="272564"/>
    <lineage>
        <taxon>Bacteria</taxon>
        <taxon>Bacillati</taxon>
        <taxon>Bacillota</taxon>
        <taxon>Clostridia</taxon>
        <taxon>Eubacteriales</taxon>
        <taxon>Desulfitobacteriaceae</taxon>
        <taxon>Desulfitobacterium</taxon>
    </lineage>
</organism>
<feature type="domain" description="Protein kinase" evidence="2">
    <location>
        <begin position="271"/>
        <end position="542"/>
    </location>
</feature>
<dbReference type="Pfam" id="PF11796">
    <property type="entry name" value="DUF3323"/>
    <property type="match status" value="1"/>
</dbReference>
<dbReference type="Proteomes" id="UP000007726">
    <property type="component" value="Chromosome"/>
</dbReference>
<dbReference type="PROSITE" id="PS50011">
    <property type="entry name" value="PROTEIN_KINASE_DOM"/>
    <property type="match status" value="1"/>
</dbReference>
<dbReference type="KEGG" id="dhd:Dhaf_2036"/>
<keyword evidence="3" id="KW-0723">Serine/threonine-protein kinase</keyword>
<dbReference type="PROSITE" id="PS00109">
    <property type="entry name" value="PROTEIN_KINASE_TYR"/>
    <property type="match status" value="1"/>
</dbReference>
<gene>
    <name evidence="3" type="ordered locus">Dhaf_2036</name>
</gene>
<evidence type="ECO:0000259" key="2">
    <source>
        <dbReference type="PROSITE" id="PS50011"/>
    </source>
</evidence>
<dbReference type="Gene3D" id="1.10.510.10">
    <property type="entry name" value="Transferase(Phosphotransferase) domain 1"/>
    <property type="match status" value="1"/>
</dbReference>
<dbReference type="InterPro" id="IPR011009">
    <property type="entry name" value="Kinase-like_dom_sf"/>
</dbReference>
<dbReference type="InterPro" id="IPR008266">
    <property type="entry name" value="Tyr_kinase_AS"/>
</dbReference>
<feature type="binding site" evidence="1">
    <location>
        <position position="300"/>
    </location>
    <ligand>
        <name>ATP</name>
        <dbReference type="ChEBI" id="CHEBI:30616"/>
    </ligand>
</feature>
<dbReference type="AlphaFoldDB" id="B8FRF8"/>
<dbReference type="PROSITE" id="PS00107">
    <property type="entry name" value="PROTEIN_KINASE_ATP"/>
    <property type="match status" value="1"/>
</dbReference>
<proteinExistence type="predicted"/>
<dbReference type="PANTHER" id="PTHR44167">
    <property type="entry name" value="OVARIAN-SPECIFIC SERINE/THREONINE-PROTEIN KINASE LOK-RELATED"/>
    <property type="match status" value="1"/>
</dbReference>
<sequence length="709" mass="81824">MESSLQELVQVFRNEKGFNTLFSLFREKYRSYGRISKGTKVIITNPSVHELQTLAGFFGEAYKGNNAIMVTAAKFERAIMKSKYKELFQGHDVNDLLQLYFGGYLTSKGEDRCNFDRKKEQFFQLFLSQSKSGSFFYNFISFITHYKNAPFIHLMYKKDSDVLRQLLLLINKLFDQLPLNSDVFLPMLSYKLTDNFHALAPKSDSGRMILFALQVLNHLDNGADIISKPDEDQITDILQGYHIRFCPDSNKLAHRLWISESTNNGDYRYQLIPLIKIGTGGFAEVYMVFDPIAKKEMACKVLYEKAVFLQWYGKEGEDYLQRFKREVKLLREKISHQNIIEIDKMQLEHDPAFFTMPLAETSLEKWLELNPSLSEETKLSIFKDILNGVFYLHDYKISHRDLAPHNILLFPQSDETRLAKVADFGLAKDHRSLSSITRHSNMSYGRGAFTAPEQRKSLKNADFLSDVYSLGALLFYIYSGKSPEQRFTSFIRYQHIVGKAMEEERSKRYQSVQELMDDIDQTIYNSAQNSYSFNSLLTYEFRNVCGDVDHVLKCLPTVNVESPSQVCGKFVRPFIAIPTEVLTECAKNETVMIPFLHIAKENISRAKDCSEAEWNHVSLRFNGIYEGTEKLGLKMYSLNLILITALEKKNLLAQTILVSILGSLESQGRLSQQIAHMIEKEFPVYHELLISLLQETNYPLDIRDALNDY</sequence>
<evidence type="ECO:0000256" key="1">
    <source>
        <dbReference type="PROSITE-ProRule" id="PRU10141"/>
    </source>
</evidence>
<keyword evidence="3" id="KW-0808">Transferase</keyword>
<accession>B8FRF8</accession>
<dbReference type="Pfam" id="PF00069">
    <property type="entry name" value="Pkinase"/>
    <property type="match status" value="1"/>
</dbReference>
<protein>
    <submittedName>
        <fullName evidence="3">Serine/threonine protein kinase</fullName>
    </submittedName>
</protein>